<comment type="function">
    <text evidence="1 8">Catalyzes the sequential NAD-dependent oxidations of L-histidinol to L-histidinaldehyde and then to L-histidine.</text>
</comment>
<comment type="similarity">
    <text evidence="2 8 9 10">Belongs to the histidinol dehydrogenase family.</text>
</comment>
<feature type="binding site" evidence="8">
    <location>
        <position position="211"/>
    </location>
    <ligand>
        <name>NAD(+)</name>
        <dbReference type="ChEBI" id="CHEBI:57540"/>
    </ligand>
</feature>
<dbReference type="HAMAP" id="MF_01024">
    <property type="entry name" value="HisD"/>
    <property type="match status" value="1"/>
</dbReference>
<keyword evidence="6 8" id="KW-0560">Oxidoreductase</keyword>
<dbReference type="InterPro" id="IPR012131">
    <property type="entry name" value="Hstdl_DH"/>
</dbReference>
<keyword evidence="12" id="KW-1185">Reference proteome</keyword>
<feature type="binding site" evidence="8">
    <location>
        <position position="412"/>
    </location>
    <ligand>
        <name>substrate</name>
    </ligand>
</feature>
<dbReference type="InterPro" id="IPR001692">
    <property type="entry name" value="Histidinol_DH_CS"/>
</dbReference>
<feature type="binding site" evidence="8">
    <location>
        <position position="417"/>
    </location>
    <ligand>
        <name>substrate</name>
    </ligand>
</feature>
<dbReference type="SUPFAM" id="SSF53720">
    <property type="entry name" value="ALDH-like"/>
    <property type="match status" value="1"/>
</dbReference>
<dbReference type="RefSeq" id="WP_379948059.1">
    <property type="nucleotide sequence ID" value="NZ_JBHMAF010000017.1"/>
</dbReference>
<feature type="binding site" evidence="8">
    <location>
        <position position="325"/>
    </location>
    <ligand>
        <name>substrate</name>
    </ligand>
</feature>
<feature type="binding site" evidence="8">
    <location>
        <position position="188"/>
    </location>
    <ligand>
        <name>NAD(+)</name>
        <dbReference type="ChEBI" id="CHEBI:57540"/>
    </ligand>
</feature>
<evidence type="ECO:0000256" key="6">
    <source>
        <dbReference type="ARBA" id="ARBA00023002"/>
    </source>
</evidence>
<keyword evidence="4 8" id="KW-0479">Metal-binding</keyword>
<dbReference type="PROSITE" id="PS00611">
    <property type="entry name" value="HISOL_DEHYDROGENASE"/>
    <property type="match status" value="1"/>
</dbReference>
<dbReference type="CDD" id="cd06572">
    <property type="entry name" value="Histidinol_dh"/>
    <property type="match status" value="1"/>
</dbReference>
<protein>
    <recommendedName>
        <fullName evidence="3 8">Histidinol dehydrogenase</fullName>
        <shortName evidence="8">HDH</shortName>
        <ecNumber evidence="3 8">1.1.1.23</ecNumber>
    </recommendedName>
</protein>
<dbReference type="PRINTS" id="PR00083">
    <property type="entry name" value="HOLDHDRGNASE"/>
</dbReference>
<accession>A0ABV5WB42</accession>
<evidence type="ECO:0000256" key="2">
    <source>
        <dbReference type="ARBA" id="ARBA00010178"/>
    </source>
</evidence>
<evidence type="ECO:0000313" key="12">
    <source>
        <dbReference type="Proteomes" id="UP001589609"/>
    </source>
</evidence>
<evidence type="ECO:0000256" key="9">
    <source>
        <dbReference type="PIRNR" id="PIRNR000099"/>
    </source>
</evidence>
<feature type="binding site" evidence="8">
    <location>
        <position position="358"/>
    </location>
    <ligand>
        <name>Zn(2+)</name>
        <dbReference type="ChEBI" id="CHEBI:29105"/>
    </ligand>
</feature>
<evidence type="ECO:0000256" key="8">
    <source>
        <dbReference type="HAMAP-Rule" id="MF_01024"/>
    </source>
</evidence>
<dbReference type="NCBIfam" id="TIGR00069">
    <property type="entry name" value="hisD"/>
    <property type="match status" value="1"/>
</dbReference>
<feature type="binding site" evidence="8">
    <location>
        <position position="358"/>
    </location>
    <ligand>
        <name>substrate</name>
    </ligand>
</feature>
<dbReference type="PANTHER" id="PTHR21256:SF2">
    <property type="entry name" value="HISTIDINE BIOSYNTHESIS TRIFUNCTIONAL PROTEIN"/>
    <property type="match status" value="1"/>
</dbReference>
<sequence>MKILYGDISSILNDMTVLREEAGRVEKTAAEAVERIITDIKMRKDEALREYTSRFDGVELASFRVSTEAIERAVESVESSFLEALEGAKRNIVSYHEKQKRQGFVDADTKGIIRGQLIRPLHTVGVYVPGGTAAYPSSVLMNVLPAKIAGVKRIVMVTPPGKDGVNPHILAAAHIAGVDEIYSIGGAQAVAALAYGTESIPRVDKIVGPGNMYVALAKRAVFGAVNIDMIAGPSEIVVIADETGNASFIAADLLSQAEHDTNATAILITTHKELAQQVKQEVERQLQELPRADIARASIEANGAIVVVDSLQEAFAVSNEIAPEHLELHIHEPMTALADIQHAGSIFIGPYAPEPLGDYFAGPNHVLPTSGTARFFSALSVDDFVKKSSFLSYTREALEQVKDQIVILAEKEGLQAHARAISIRFEEKGGADE</sequence>
<comment type="catalytic activity">
    <reaction evidence="7 8">
        <text>L-histidinol + 2 NAD(+) + H2O = L-histidine + 2 NADH + 3 H(+)</text>
        <dbReference type="Rhea" id="RHEA:20641"/>
        <dbReference type="ChEBI" id="CHEBI:15377"/>
        <dbReference type="ChEBI" id="CHEBI:15378"/>
        <dbReference type="ChEBI" id="CHEBI:57540"/>
        <dbReference type="ChEBI" id="CHEBI:57595"/>
        <dbReference type="ChEBI" id="CHEBI:57699"/>
        <dbReference type="ChEBI" id="CHEBI:57945"/>
        <dbReference type="EC" id="1.1.1.23"/>
    </reaction>
</comment>
<feature type="binding site" evidence="8">
    <location>
        <position position="259"/>
    </location>
    <ligand>
        <name>substrate</name>
    </ligand>
</feature>
<proteinExistence type="inferred from homology"/>
<dbReference type="EMBL" id="JBHMAF010000017">
    <property type="protein sequence ID" value="MFB9757804.1"/>
    <property type="molecule type" value="Genomic_DNA"/>
</dbReference>
<dbReference type="InterPro" id="IPR022695">
    <property type="entry name" value="Histidinol_DH_monofunct"/>
</dbReference>
<name>A0ABV5WB42_9BACI</name>
<feature type="binding site" evidence="8">
    <location>
        <position position="259"/>
    </location>
    <ligand>
        <name>Zn(2+)</name>
        <dbReference type="ChEBI" id="CHEBI:29105"/>
    </ligand>
</feature>
<dbReference type="PIRSF" id="PIRSF000099">
    <property type="entry name" value="Histidinol_dh"/>
    <property type="match status" value="1"/>
</dbReference>
<feature type="binding site" evidence="8">
    <location>
        <position position="127"/>
    </location>
    <ligand>
        <name>NAD(+)</name>
        <dbReference type="ChEBI" id="CHEBI:57540"/>
    </ligand>
</feature>
<evidence type="ECO:0000256" key="1">
    <source>
        <dbReference type="ARBA" id="ARBA00003850"/>
    </source>
</evidence>
<comment type="caution">
    <text evidence="11">The sequence shown here is derived from an EMBL/GenBank/DDBJ whole genome shotgun (WGS) entry which is preliminary data.</text>
</comment>
<dbReference type="Pfam" id="PF00815">
    <property type="entry name" value="Histidinol_dh"/>
    <property type="match status" value="1"/>
</dbReference>
<dbReference type="GO" id="GO:0004399">
    <property type="term" value="F:histidinol dehydrogenase activity"/>
    <property type="evidence" value="ECO:0007669"/>
    <property type="project" value="UniProtKB-EC"/>
</dbReference>
<gene>
    <name evidence="8 11" type="primary">hisD</name>
    <name evidence="11" type="ORF">ACFFMS_04500</name>
</gene>
<feature type="binding site" evidence="8">
    <location>
        <position position="234"/>
    </location>
    <ligand>
        <name>substrate</name>
    </ligand>
</feature>
<evidence type="ECO:0000256" key="10">
    <source>
        <dbReference type="RuleBase" id="RU004175"/>
    </source>
</evidence>
<evidence type="ECO:0000256" key="5">
    <source>
        <dbReference type="ARBA" id="ARBA00022833"/>
    </source>
</evidence>
<evidence type="ECO:0000256" key="7">
    <source>
        <dbReference type="ARBA" id="ARBA00049489"/>
    </source>
</evidence>
<dbReference type="Gene3D" id="1.20.5.1300">
    <property type="match status" value="1"/>
</dbReference>
<organism evidence="11 12">
    <name type="scientific">Ectobacillus funiculus</name>
    <dbReference type="NCBI Taxonomy" id="137993"/>
    <lineage>
        <taxon>Bacteria</taxon>
        <taxon>Bacillati</taxon>
        <taxon>Bacillota</taxon>
        <taxon>Bacilli</taxon>
        <taxon>Bacillales</taxon>
        <taxon>Bacillaceae</taxon>
        <taxon>Ectobacillus</taxon>
    </lineage>
</organism>
<keyword evidence="8" id="KW-0368">Histidine biosynthesis</keyword>
<dbReference type="EC" id="1.1.1.23" evidence="3 8"/>
<dbReference type="Gene3D" id="3.40.50.1980">
    <property type="entry name" value="Nitrogenase molybdenum iron protein domain"/>
    <property type="match status" value="2"/>
</dbReference>
<keyword evidence="5 8" id="KW-0862">Zinc</keyword>
<dbReference type="Proteomes" id="UP001589609">
    <property type="component" value="Unassembled WGS sequence"/>
</dbReference>
<keyword evidence="8" id="KW-0028">Amino-acid biosynthesis</keyword>
<comment type="cofactor">
    <cofactor evidence="8">
        <name>Zn(2+)</name>
        <dbReference type="ChEBI" id="CHEBI:29105"/>
    </cofactor>
    <text evidence="8">Binds 1 zinc ion per subunit.</text>
</comment>
<feature type="binding site" evidence="8">
    <location>
        <position position="256"/>
    </location>
    <ligand>
        <name>substrate</name>
    </ligand>
</feature>
<evidence type="ECO:0000256" key="4">
    <source>
        <dbReference type="ARBA" id="ARBA00022723"/>
    </source>
</evidence>
<feature type="active site" description="Proton acceptor" evidence="8">
    <location>
        <position position="324"/>
    </location>
</feature>
<feature type="binding site" evidence="8">
    <location>
        <position position="417"/>
    </location>
    <ligand>
        <name>Zn(2+)</name>
        <dbReference type="ChEBI" id="CHEBI:29105"/>
    </ligand>
</feature>
<dbReference type="InterPro" id="IPR016161">
    <property type="entry name" value="Ald_DH/histidinol_DH"/>
</dbReference>
<comment type="pathway">
    <text evidence="8">Amino-acid biosynthesis; L-histidine biosynthesis; L-histidine from 5-phospho-alpha-D-ribose 1-diphosphate: step 9/9.</text>
</comment>
<dbReference type="PANTHER" id="PTHR21256">
    <property type="entry name" value="HISTIDINOL DEHYDROGENASE HDH"/>
    <property type="match status" value="1"/>
</dbReference>
<evidence type="ECO:0000256" key="3">
    <source>
        <dbReference type="ARBA" id="ARBA00012965"/>
    </source>
</evidence>
<feature type="binding site" evidence="8">
    <location>
        <position position="256"/>
    </location>
    <ligand>
        <name>Zn(2+)</name>
        <dbReference type="ChEBI" id="CHEBI:29105"/>
    </ligand>
</feature>
<keyword evidence="8" id="KW-0520">NAD</keyword>
<feature type="active site" description="Proton acceptor" evidence="8">
    <location>
        <position position="325"/>
    </location>
</feature>
<evidence type="ECO:0000313" key="11">
    <source>
        <dbReference type="EMBL" id="MFB9757804.1"/>
    </source>
</evidence>
<reference evidence="11 12" key="1">
    <citation type="submission" date="2024-09" db="EMBL/GenBank/DDBJ databases">
        <authorList>
            <person name="Sun Q."/>
            <person name="Mori K."/>
        </authorList>
    </citation>
    <scope>NUCLEOTIDE SEQUENCE [LARGE SCALE GENOMIC DNA]</scope>
    <source>
        <strain evidence="11 12">JCM 11201</strain>
    </source>
</reference>